<dbReference type="EMBL" id="JAODUO010000293">
    <property type="protein sequence ID" value="KAK2183851.1"/>
    <property type="molecule type" value="Genomic_DNA"/>
</dbReference>
<dbReference type="PROSITE" id="PS50929">
    <property type="entry name" value="ABC_TM1F"/>
    <property type="match status" value="1"/>
</dbReference>
<accession>A0AAD9NWN4</accession>
<evidence type="ECO:0000256" key="2">
    <source>
        <dbReference type="ARBA" id="ARBA00009726"/>
    </source>
</evidence>
<dbReference type="Proteomes" id="UP001209878">
    <property type="component" value="Unassembled WGS sequence"/>
</dbReference>
<evidence type="ECO:0000256" key="1">
    <source>
        <dbReference type="ARBA" id="ARBA00004141"/>
    </source>
</evidence>
<evidence type="ECO:0000256" key="3">
    <source>
        <dbReference type="ARBA" id="ARBA00022448"/>
    </source>
</evidence>
<dbReference type="InterPro" id="IPR050173">
    <property type="entry name" value="ABC_transporter_C-like"/>
</dbReference>
<protein>
    <recommendedName>
        <fullName evidence="10">ABC transmembrane type-1 domain-containing protein</fullName>
    </recommendedName>
</protein>
<keyword evidence="8 9" id="KW-0472">Membrane</keyword>
<feature type="transmembrane region" description="Helical" evidence="9">
    <location>
        <begin position="45"/>
        <end position="67"/>
    </location>
</feature>
<dbReference type="AlphaFoldDB" id="A0AAD9NWN4"/>
<keyword evidence="5" id="KW-0547">Nucleotide-binding</keyword>
<evidence type="ECO:0000256" key="7">
    <source>
        <dbReference type="ARBA" id="ARBA00022989"/>
    </source>
</evidence>
<keyword evidence="4 9" id="KW-0812">Transmembrane</keyword>
<evidence type="ECO:0000313" key="12">
    <source>
        <dbReference type="Proteomes" id="UP001209878"/>
    </source>
</evidence>
<keyword evidence="6" id="KW-0067">ATP-binding</keyword>
<gene>
    <name evidence="11" type="ORF">NP493_294g01030</name>
</gene>
<evidence type="ECO:0000313" key="11">
    <source>
        <dbReference type="EMBL" id="KAK2183851.1"/>
    </source>
</evidence>
<comment type="similarity">
    <text evidence="2">Belongs to the ABC transporter superfamily. ABCC family. Conjugate transporter (TC 3.A.1.208) subfamily.</text>
</comment>
<dbReference type="InterPro" id="IPR036640">
    <property type="entry name" value="ABC1_TM_sf"/>
</dbReference>
<evidence type="ECO:0000256" key="9">
    <source>
        <dbReference type="SAM" id="Phobius"/>
    </source>
</evidence>
<proteinExistence type="inferred from homology"/>
<name>A0AAD9NWN4_RIDPI</name>
<dbReference type="PANTHER" id="PTHR24223:SF456">
    <property type="entry name" value="MULTIDRUG RESISTANCE-ASSOCIATED PROTEIN LETHAL(2)03659"/>
    <property type="match status" value="1"/>
</dbReference>
<keyword evidence="12" id="KW-1185">Reference proteome</keyword>
<feature type="domain" description="ABC transmembrane type-1" evidence="10">
    <location>
        <begin position="1"/>
        <end position="101"/>
    </location>
</feature>
<keyword evidence="3" id="KW-0813">Transport</keyword>
<evidence type="ECO:0000256" key="8">
    <source>
        <dbReference type="ARBA" id="ARBA00023136"/>
    </source>
</evidence>
<reference evidence="11" key="1">
    <citation type="journal article" date="2023" name="Mol. Biol. Evol.">
        <title>Third-Generation Sequencing Reveals the Adaptive Role of the Epigenome in Three Deep-Sea Polychaetes.</title>
        <authorList>
            <person name="Perez M."/>
            <person name="Aroh O."/>
            <person name="Sun Y."/>
            <person name="Lan Y."/>
            <person name="Juniper S.K."/>
            <person name="Young C.R."/>
            <person name="Angers B."/>
            <person name="Qian P.Y."/>
        </authorList>
    </citation>
    <scope>NUCLEOTIDE SEQUENCE</scope>
    <source>
        <strain evidence="11">R07B-5</strain>
    </source>
</reference>
<sequence length="128" mass="14705">MSEILGGMRVIKMYCWENLFAALVKESRRKEVHEIYRSAYLRASIMAPFFSSAKLMVFLTLVTYVVYLRGVLTASTVFVVIGLYNVLRLILNLFVPMAIQFGFEMKVAIDRIQAYYQGHDINSLLAHV</sequence>
<dbReference type="PANTHER" id="PTHR24223">
    <property type="entry name" value="ATP-BINDING CASSETTE SUB-FAMILY C"/>
    <property type="match status" value="1"/>
</dbReference>
<dbReference type="GO" id="GO:0140359">
    <property type="term" value="F:ABC-type transporter activity"/>
    <property type="evidence" value="ECO:0007669"/>
    <property type="project" value="InterPro"/>
</dbReference>
<comment type="subcellular location">
    <subcellularLocation>
        <location evidence="1">Membrane</location>
        <topology evidence="1">Multi-pass membrane protein</topology>
    </subcellularLocation>
</comment>
<dbReference type="GO" id="GO:0005524">
    <property type="term" value="F:ATP binding"/>
    <property type="evidence" value="ECO:0007669"/>
    <property type="project" value="UniProtKB-KW"/>
</dbReference>
<dbReference type="GO" id="GO:0016020">
    <property type="term" value="C:membrane"/>
    <property type="evidence" value="ECO:0007669"/>
    <property type="project" value="UniProtKB-SubCell"/>
</dbReference>
<feature type="transmembrane region" description="Helical" evidence="9">
    <location>
        <begin position="73"/>
        <end position="95"/>
    </location>
</feature>
<organism evidence="11 12">
    <name type="scientific">Ridgeia piscesae</name>
    <name type="common">Tubeworm</name>
    <dbReference type="NCBI Taxonomy" id="27915"/>
    <lineage>
        <taxon>Eukaryota</taxon>
        <taxon>Metazoa</taxon>
        <taxon>Spiralia</taxon>
        <taxon>Lophotrochozoa</taxon>
        <taxon>Annelida</taxon>
        <taxon>Polychaeta</taxon>
        <taxon>Sedentaria</taxon>
        <taxon>Canalipalpata</taxon>
        <taxon>Sabellida</taxon>
        <taxon>Siboglinidae</taxon>
        <taxon>Ridgeia</taxon>
    </lineage>
</organism>
<dbReference type="Gene3D" id="1.20.1560.10">
    <property type="entry name" value="ABC transporter type 1, transmembrane domain"/>
    <property type="match status" value="1"/>
</dbReference>
<evidence type="ECO:0000256" key="5">
    <source>
        <dbReference type="ARBA" id="ARBA00022741"/>
    </source>
</evidence>
<dbReference type="InterPro" id="IPR011527">
    <property type="entry name" value="ABC1_TM_dom"/>
</dbReference>
<evidence type="ECO:0000256" key="6">
    <source>
        <dbReference type="ARBA" id="ARBA00022840"/>
    </source>
</evidence>
<comment type="caution">
    <text evidence="11">The sequence shown here is derived from an EMBL/GenBank/DDBJ whole genome shotgun (WGS) entry which is preliminary data.</text>
</comment>
<evidence type="ECO:0000259" key="10">
    <source>
        <dbReference type="PROSITE" id="PS50929"/>
    </source>
</evidence>
<keyword evidence="7 9" id="KW-1133">Transmembrane helix</keyword>
<evidence type="ECO:0000256" key="4">
    <source>
        <dbReference type="ARBA" id="ARBA00022692"/>
    </source>
</evidence>
<dbReference type="Pfam" id="PF00664">
    <property type="entry name" value="ABC_membrane"/>
    <property type="match status" value="1"/>
</dbReference>
<dbReference type="SUPFAM" id="SSF90123">
    <property type="entry name" value="ABC transporter transmembrane region"/>
    <property type="match status" value="1"/>
</dbReference>